<keyword evidence="2" id="KW-1185">Reference proteome</keyword>
<dbReference type="EMBL" id="CP073720">
    <property type="protein sequence ID" value="UWP78795.1"/>
    <property type="molecule type" value="Genomic_DNA"/>
</dbReference>
<accession>A0ABY5VNE4</accession>
<proteinExistence type="predicted"/>
<evidence type="ECO:0000313" key="1">
    <source>
        <dbReference type="EMBL" id="UWP78795.1"/>
    </source>
</evidence>
<gene>
    <name evidence="1" type="ORF">Dfulv_26875</name>
</gene>
<reference evidence="1" key="2">
    <citation type="submission" date="2022-09" db="EMBL/GenBank/DDBJ databases">
        <title>Biosynthetic gene clusters of Dactylosporangioum fulvum.</title>
        <authorList>
            <person name="Caradec T."/>
        </authorList>
    </citation>
    <scope>NUCLEOTIDE SEQUENCE</scope>
    <source>
        <strain evidence="1">NRRL B-16292</strain>
    </source>
</reference>
<dbReference type="RefSeq" id="WP_259856189.1">
    <property type="nucleotide sequence ID" value="NZ_BAAAST010000081.1"/>
</dbReference>
<name>A0ABY5VNE4_9ACTN</name>
<dbReference type="Proteomes" id="UP001059617">
    <property type="component" value="Chromosome"/>
</dbReference>
<protein>
    <submittedName>
        <fullName evidence="1">Uncharacterized protein</fullName>
    </submittedName>
</protein>
<evidence type="ECO:0000313" key="2">
    <source>
        <dbReference type="Proteomes" id="UP001059617"/>
    </source>
</evidence>
<sequence>MPVPLPSCPPGVDPSVLVGEVHAWATSEPLRALVEAFGGRVPEGDTAAVLAWLDAFSAAHWDFRAGRERDEVPPPVLTGGVGALVAASAVALRLADTTAPPHRSYEHLLVLGGLGRACLQRTEHAARLVRSGEITAGEVTALASFRTLTDTERALPGLAGLEHEIDAMEAGVRAAFGFAGPPGGSISVRTFPGVRVLAAPSGDPRRRRANTSDTYEFWAGLVHLRPGDRILVVTSPVYVPFQHCDAIRLIGLPYRCGVDTVGFAPARASVPQPPEAARPDRYLQEVRSTIRAMRRLVDVAG</sequence>
<reference evidence="1" key="1">
    <citation type="submission" date="2021-04" db="EMBL/GenBank/DDBJ databases">
        <authorList>
            <person name="Hartkoorn R.C."/>
            <person name="Beaudoing E."/>
            <person name="Hot D."/>
        </authorList>
    </citation>
    <scope>NUCLEOTIDE SEQUENCE</scope>
    <source>
        <strain evidence="1">NRRL B-16292</strain>
    </source>
</reference>
<organism evidence="1 2">
    <name type="scientific">Dactylosporangium fulvum</name>
    <dbReference type="NCBI Taxonomy" id="53359"/>
    <lineage>
        <taxon>Bacteria</taxon>
        <taxon>Bacillati</taxon>
        <taxon>Actinomycetota</taxon>
        <taxon>Actinomycetes</taxon>
        <taxon>Micromonosporales</taxon>
        <taxon>Micromonosporaceae</taxon>
        <taxon>Dactylosporangium</taxon>
    </lineage>
</organism>